<feature type="signal peptide" evidence="6">
    <location>
        <begin position="1"/>
        <end position="22"/>
    </location>
</feature>
<proteinExistence type="predicted"/>
<evidence type="ECO:0000256" key="5">
    <source>
        <dbReference type="PROSITE-ProRule" id="PRU00500"/>
    </source>
</evidence>
<dbReference type="VEuPathDB" id="VectorBase:CSON003012"/>
<evidence type="ECO:0000256" key="3">
    <source>
        <dbReference type="ARBA" id="ARBA00022737"/>
    </source>
</evidence>
<feature type="domain" description="Thyroglobulin type-1" evidence="7">
    <location>
        <begin position="91"/>
        <end position="142"/>
    </location>
</feature>
<evidence type="ECO:0000313" key="8">
    <source>
        <dbReference type="EMBL" id="SSX30875.1"/>
    </source>
</evidence>
<name>A0A336MMA9_CULSO</name>
<evidence type="ECO:0000256" key="6">
    <source>
        <dbReference type="SAM" id="SignalP"/>
    </source>
</evidence>
<evidence type="ECO:0000256" key="2">
    <source>
        <dbReference type="ARBA" id="ARBA00022525"/>
    </source>
</evidence>
<dbReference type="InterPro" id="IPR000716">
    <property type="entry name" value="Thyroglobulin_1"/>
</dbReference>
<dbReference type="GO" id="GO:0007160">
    <property type="term" value="P:cell-matrix adhesion"/>
    <property type="evidence" value="ECO:0007669"/>
    <property type="project" value="TreeGrafter"/>
</dbReference>
<keyword evidence="3" id="KW-0677">Repeat</keyword>
<comment type="caution">
    <text evidence="5">Lacks conserved residue(s) required for the propagation of feature annotation.</text>
</comment>
<reference evidence="8" key="1">
    <citation type="submission" date="2018-07" db="EMBL/GenBank/DDBJ databases">
        <authorList>
            <person name="Quirk P.G."/>
            <person name="Krulwich T.A."/>
        </authorList>
    </citation>
    <scope>NUCLEOTIDE SEQUENCE</scope>
</reference>
<feature type="domain" description="Thyroglobulin type-1" evidence="7">
    <location>
        <begin position="153"/>
        <end position="218"/>
    </location>
</feature>
<dbReference type="SMART" id="SM00211">
    <property type="entry name" value="TY"/>
    <property type="match status" value="2"/>
</dbReference>
<dbReference type="SUPFAM" id="SSF57610">
    <property type="entry name" value="Thyroglobulin type-1 domain"/>
    <property type="match status" value="3"/>
</dbReference>
<evidence type="ECO:0000259" key="7">
    <source>
        <dbReference type="PROSITE" id="PS51162"/>
    </source>
</evidence>
<comment type="subcellular location">
    <subcellularLocation>
        <location evidence="1">Secreted</location>
    </subcellularLocation>
</comment>
<dbReference type="OMA" id="AYCTWRD"/>
<keyword evidence="2" id="KW-0964">Secreted</keyword>
<dbReference type="AlphaFoldDB" id="A0A336MMA9"/>
<feature type="disulfide bond" evidence="5">
    <location>
        <begin position="156"/>
        <end position="175"/>
    </location>
</feature>
<dbReference type="PROSITE" id="PS00484">
    <property type="entry name" value="THYROGLOBULIN_1_1"/>
    <property type="match status" value="1"/>
</dbReference>
<evidence type="ECO:0000256" key="1">
    <source>
        <dbReference type="ARBA" id="ARBA00004613"/>
    </source>
</evidence>
<dbReference type="InterPro" id="IPR051950">
    <property type="entry name" value="Dev_reg/Prot_inhib"/>
</dbReference>
<organism evidence="8">
    <name type="scientific">Culicoides sonorensis</name>
    <name type="common">Biting midge</name>
    <dbReference type="NCBI Taxonomy" id="179676"/>
    <lineage>
        <taxon>Eukaryota</taxon>
        <taxon>Metazoa</taxon>
        <taxon>Ecdysozoa</taxon>
        <taxon>Arthropoda</taxon>
        <taxon>Hexapoda</taxon>
        <taxon>Insecta</taxon>
        <taxon>Pterygota</taxon>
        <taxon>Neoptera</taxon>
        <taxon>Endopterygota</taxon>
        <taxon>Diptera</taxon>
        <taxon>Nematocera</taxon>
        <taxon>Chironomoidea</taxon>
        <taxon>Ceratopogonidae</taxon>
        <taxon>Ceratopogoninae</taxon>
        <taxon>Culicoides</taxon>
        <taxon>Monoculicoides</taxon>
    </lineage>
</organism>
<evidence type="ECO:0000256" key="4">
    <source>
        <dbReference type="ARBA" id="ARBA00023157"/>
    </source>
</evidence>
<keyword evidence="4 5" id="KW-1015">Disulfide bond</keyword>
<feature type="chain" id="PRO_5016379506" evidence="6">
    <location>
        <begin position="23"/>
        <end position="370"/>
    </location>
</feature>
<dbReference type="Pfam" id="PF00086">
    <property type="entry name" value="Thyroglobulin_1"/>
    <property type="match status" value="2"/>
</dbReference>
<dbReference type="PANTHER" id="PTHR12352">
    <property type="entry name" value="SECRETED MODULAR CALCIUM-BINDING PROTEIN"/>
    <property type="match status" value="1"/>
</dbReference>
<dbReference type="GO" id="GO:0005604">
    <property type="term" value="C:basement membrane"/>
    <property type="evidence" value="ECO:0007669"/>
    <property type="project" value="TreeGrafter"/>
</dbReference>
<dbReference type="Gene3D" id="4.10.800.10">
    <property type="entry name" value="Thyroglobulin type-1"/>
    <property type="match status" value="2"/>
</dbReference>
<dbReference type="PANTHER" id="PTHR12352:SF3">
    <property type="entry name" value="NIDOGEN-2"/>
    <property type="match status" value="1"/>
</dbReference>
<protein>
    <submittedName>
        <fullName evidence="8">CSON003012 protein</fullName>
    </submittedName>
</protein>
<dbReference type="GO" id="GO:0005615">
    <property type="term" value="C:extracellular space"/>
    <property type="evidence" value="ECO:0007669"/>
    <property type="project" value="TreeGrafter"/>
</dbReference>
<dbReference type="PROSITE" id="PS51162">
    <property type="entry name" value="THYROGLOBULIN_1_2"/>
    <property type="match status" value="2"/>
</dbReference>
<dbReference type="EMBL" id="UFQT01001510">
    <property type="protein sequence ID" value="SSX30875.1"/>
    <property type="molecule type" value="Genomic_DNA"/>
</dbReference>
<gene>
    <name evidence="8" type="primary">CSON003012</name>
</gene>
<accession>A0A336MMA9</accession>
<sequence length="370" mass="41314">MTLLNSLIFLIISSFITPKVISIKIECFSPETQNDCLKNEMLVEGAGLMSVCPACVGGLSKGKNCETESCAPGLICKKRTASSPKTCLAETSGCFRTRHISDSITLLPFCDPNDSFAAVQCKGDKVTGRCFCSTDEGEKIFGWDWWRNADDMTCACSRWRHKLEEDGYSGAFLHCEQNGNYEELQCTTKFCWCADPKTGALKTGTRIVPKALWKHLPCYDKFEFGDSYQRQCESTNYMASILIDQYKARGTTEVMLRNTVCDYDGSYGSHVITNGLVYCLWRDGSRIDPYSAVLSELSTIDCSCARDKIAFQYAGIEFTASCNASGAYRSVQQENDKFYCADKDGYAASPPLEWATDEECEGYFWYADDD</sequence>
<keyword evidence="6" id="KW-0732">Signal</keyword>
<dbReference type="InterPro" id="IPR036857">
    <property type="entry name" value="Thyroglobulin_1_sf"/>
</dbReference>